<dbReference type="GO" id="GO:1901135">
    <property type="term" value="P:carbohydrate derivative metabolic process"/>
    <property type="evidence" value="ECO:0007669"/>
    <property type="project" value="InterPro"/>
</dbReference>
<gene>
    <name evidence="6" type="ORF">HMPREF9709_01027</name>
</gene>
<dbReference type="InterPro" id="IPR036388">
    <property type="entry name" value="WH-like_DNA-bd_sf"/>
</dbReference>
<keyword evidence="7" id="KW-1185">Reference proteome</keyword>
<evidence type="ECO:0000313" key="6">
    <source>
        <dbReference type="EMBL" id="EHR34091.1"/>
    </source>
</evidence>
<dbReference type="InterPro" id="IPR035472">
    <property type="entry name" value="RpiR-like_SIS"/>
</dbReference>
<dbReference type="PANTHER" id="PTHR30514">
    <property type="entry name" value="GLUCOKINASE"/>
    <property type="match status" value="1"/>
</dbReference>
<dbReference type="GO" id="GO:0097367">
    <property type="term" value="F:carbohydrate derivative binding"/>
    <property type="evidence" value="ECO:0007669"/>
    <property type="project" value="InterPro"/>
</dbReference>
<keyword evidence="2" id="KW-0238">DNA-binding</keyword>
<protein>
    <recommendedName>
        <fullName evidence="8">SIS domain-containing protein</fullName>
    </recommendedName>
</protein>
<name>H3NNW6_9FIRM</name>
<dbReference type="SUPFAM" id="SSF53697">
    <property type="entry name" value="SIS domain"/>
    <property type="match status" value="1"/>
</dbReference>
<dbReference type="GO" id="GO:0003700">
    <property type="term" value="F:DNA-binding transcription factor activity"/>
    <property type="evidence" value="ECO:0007669"/>
    <property type="project" value="InterPro"/>
</dbReference>
<feature type="domain" description="HTH rpiR-type" evidence="4">
    <location>
        <begin position="6"/>
        <end position="82"/>
    </location>
</feature>
<proteinExistence type="predicted"/>
<dbReference type="GeneID" id="96999020"/>
<dbReference type="RefSeq" id="WP_005398510.1">
    <property type="nucleotide sequence ID" value="NZ_JH601088.1"/>
</dbReference>
<dbReference type="Gene3D" id="3.40.50.10490">
    <property type="entry name" value="Glucose-6-phosphate isomerase like protein, domain 1"/>
    <property type="match status" value="1"/>
</dbReference>
<dbReference type="CDD" id="cd05013">
    <property type="entry name" value="SIS_RpiR"/>
    <property type="match status" value="1"/>
</dbReference>
<evidence type="ECO:0000313" key="7">
    <source>
        <dbReference type="Proteomes" id="UP000004191"/>
    </source>
</evidence>
<evidence type="ECO:0000259" key="4">
    <source>
        <dbReference type="PROSITE" id="PS51071"/>
    </source>
</evidence>
<dbReference type="Pfam" id="PF01380">
    <property type="entry name" value="SIS"/>
    <property type="match status" value="1"/>
</dbReference>
<reference evidence="6 7" key="1">
    <citation type="submission" date="2012-01" db="EMBL/GenBank/DDBJ databases">
        <title>The Genome Sequence of Helcococcus kunzii ATCC 51366.</title>
        <authorList>
            <consortium name="The Broad Institute Genome Sequencing Platform"/>
            <person name="Earl A."/>
            <person name="Ward D."/>
            <person name="Feldgarden M."/>
            <person name="Gevers D."/>
            <person name="Huys G."/>
            <person name="Young S.K."/>
            <person name="Zeng Q."/>
            <person name="Gargeya S."/>
            <person name="Fitzgerald M."/>
            <person name="Haas B."/>
            <person name="Abouelleil A."/>
            <person name="Alvarado L."/>
            <person name="Arachchi H.M."/>
            <person name="Berlin A."/>
            <person name="Chapman S.B."/>
            <person name="Gearin G."/>
            <person name="Goldberg J."/>
            <person name="Griggs A."/>
            <person name="Gujja S."/>
            <person name="Hansen M."/>
            <person name="Heiman D."/>
            <person name="Howarth C."/>
            <person name="Larimer J."/>
            <person name="Lui A."/>
            <person name="MacDonald P.J.P."/>
            <person name="McCowen C."/>
            <person name="Montmayeur A."/>
            <person name="Murphy C."/>
            <person name="Neiman D."/>
            <person name="Pearson M."/>
            <person name="Priest M."/>
            <person name="Roberts A."/>
            <person name="Saif S."/>
            <person name="Shea T."/>
            <person name="Sisk P."/>
            <person name="Stolte C."/>
            <person name="Sykes S."/>
            <person name="Wortman J."/>
            <person name="Nusbaum C."/>
            <person name="Birren B."/>
        </authorList>
    </citation>
    <scope>NUCLEOTIDE SEQUENCE [LARGE SCALE GENOMIC DNA]</scope>
    <source>
        <strain evidence="6 7">ATCC 51366</strain>
    </source>
</reference>
<feature type="domain" description="SIS" evidence="5">
    <location>
        <begin position="107"/>
        <end position="245"/>
    </location>
</feature>
<dbReference type="InterPro" id="IPR000281">
    <property type="entry name" value="HTH_RpiR"/>
</dbReference>
<dbReference type="InterPro" id="IPR001347">
    <property type="entry name" value="SIS_dom"/>
</dbReference>
<evidence type="ECO:0008006" key="8">
    <source>
        <dbReference type="Google" id="ProtNLM"/>
    </source>
</evidence>
<dbReference type="InterPro" id="IPR009057">
    <property type="entry name" value="Homeodomain-like_sf"/>
</dbReference>
<dbReference type="Proteomes" id="UP000004191">
    <property type="component" value="Unassembled WGS sequence"/>
</dbReference>
<comment type="caution">
    <text evidence="6">The sequence shown here is derived from an EMBL/GenBank/DDBJ whole genome shotgun (WGS) entry which is preliminary data.</text>
</comment>
<organism evidence="6 7">
    <name type="scientific">Helcococcus kunzii ATCC 51366</name>
    <dbReference type="NCBI Taxonomy" id="883114"/>
    <lineage>
        <taxon>Bacteria</taxon>
        <taxon>Bacillati</taxon>
        <taxon>Bacillota</taxon>
        <taxon>Tissierellia</taxon>
        <taxon>Tissierellales</taxon>
        <taxon>Peptoniphilaceae</taxon>
        <taxon>Helcococcus</taxon>
    </lineage>
</organism>
<sequence>MNKSYIFIKNIISKNSIKLSHLEQEFIDRLGESDTEISESFISDLSKKFYVSNSTITRFAKKLGFDGFNELKFAIQNIKETAKYQTQKIYIDLINEIEEFDDNIVDVIHNLDKFTRIVIVGIGSSGLIANEMMFKLGEIGLNNLDYAKEPYSINLLSNSLSTTDLLICISLSGENTHILEACENAKSKKATIFSITGNISSSLMNYSDYVLKTPSYSTYEYSISKMLPMLIYIDIICEIYSKKTK</sequence>
<dbReference type="STRING" id="883114.HMPREF9709_01027"/>
<dbReference type="PROSITE" id="PS51071">
    <property type="entry name" value="HTH_RPIR"/>
    <property type="match status" value="1"/>
</dbReference>
<dbReference type="GO" id="GO:0003677">
    <property type="term" value="F:DNA binding"/>
    <property type="evidence" value="ECO:0007669"/>
    <property type="project" value="UniProtKB-KW"/>
</dbReference>
<dbReference type="PROSITE" id="PS51464">
    <property type="entry name" value="SIS"/>
    <property type="match status" value="1"/>
</dbReference>
<keyword evidence="1" id="KW-0805">Transcription regulation</keyword>
<dbReference type="SUPFAM" id="SSF46689">
    <property type="entry name" value="Homeodomain-like"/>
    <property type="match status" value="1"/>
</dbReference>
<dbReference type="Pfam" id="PF01418">
    <property type="entry name" value="HTH_6"/>
    <property type="match status" value="1"/>
</dbReference>
<evidence type="ECO:0000256" key="1">
    <source>
        <dbReference type="ARBA" id="ARBA00023015"/>
    </source>
</evidence>
<evidence type="ECO:0000256" key="2">
    <source>
        <dbReference type="ARBA" id="ARBA00023125"/>
    </source>
</evidence>
<evidence type="ECO:0000259" key="5">
    <source>
        <dbReference type="PROSITE" id="PS51464"/>
    </source>
</evidence>
<evidence type="ECO:0000256" key="3">
    <source>
        <dbReference type="ARBA" id="ARBA00023163"/>
    </source>
</evidence>
<dbReference type="PANTHER" id="PTHR30514:SF21">
    <property type="entry name" value="RPIR-FAMILY TRANSCRIPTIONAL REGULATOR"/>
    <property type="match status" value="1"/>
</dbReference>
<dbReference type="eggNOG" id="COG1737">
    <property type="taxonomic scope" value="Bacteria"/>
</dbReference>
<dbReference type="OrthoDB" id="6590756at2"/>
<accession>H3NNW6</accession>
<dbReference type="AlphaFoldDB" id="H3NNW6"/>
<dbReference type="InterPro" id="IPR046348">
    <property type="entry name" value="SIS_dom_sf"/>
</dbReference>
<dbReference type="Gene3D" id="1.10.10.10">
    <property type="entry name" value="Winged helix-like DNA-binding domain superfamily/Winged helix DNA-binding domain"/>
    <property type="match status" value="1"/>
</dbReference>
<dbReference type="HOGENOM" id="CLU_055769_4_4_9"/>
<dbReference type="EMBL" id="AGEI01000021">
    <property type="protein sequence ID" value="EHR34091.1"/>
    <property type="molecule type" value="Genomic_DNA"/>
</dbReference>
<dbReference type="InterPro" id="IPR047640">
    <property type="entry name" value="RpiR-like"/>
</dbReference>
<keyword evidence="3" id="KW-0804">Transcription</keyword>